<sequence length="215" mass="23594">MLVFAFIDPVVNLANAPFDVVWKWFVPSPNIWAAAAGVALIGVTVITTQVQIRRDFALFRQSGWVAYSAPTGLVRLTSDGSNSIEYDHRVVGGSARYSERDMGDPLVVLSAAQMPTSSFIAAADAVRSSVFRRTPGERSLYDIRQQTSLLDAVPAEAWFPDASGCFLGVTREAPLTVAIPRRLRDGRWRIRIGRIRFTPAEKEALLSQSLPTDLG</sequence>
<dbReference type="EMBL" id="FXAY01000005">
    <property type="protein sequence ID" value="SMG43567.1"/>
    <property type="molecule type" value="Genomic_DNA"/>
</dbReference>
<dbReference type="STRING" id="150121.SAMN06296010_2796"/>
<organism evidence="2 3">
    <name type="scientific">Agreia pratensis</name>
    <dbReference type="NCBI Taxonomy" id="150121"/>
    <lineage>
        <taxon>Bacteria</taxon>
        <taxon>Bacillati</taxon>
        <taxon>Actinomycetota</taxon>
        <taxon>Actinomycetes</taxon>
        <taxon>Micrococcales</taxon>
        <taxon>Microbacteriaceae</taxon>
        <taxon>Agreia</taxon>
    </lineage>
</organism>
<keyword evidence="3" id="KW-1185">Reference proteome</keyword>
<keyword evidence="1" id="KW-0812">Transmembrane</keyword>
<dbReference type="AlphaFoldDB" id="A0A1X7KR06"/>
<gene>
    <name evidence="2" type="ORF">SAMN06296010_2796</name>
</gene>
<dbReference type="Proteomes" id="UP000193244">
    <property type="component" value="Unassembled WGS sequence"/>
</dbReference>
<evidence type="ECO:0000313" key="2">
    <source>
        <dbReference type="EMBL" id="SMG43567.1"/>
    </source>
</evidence>
<evidence type="ECO:0000256" key="1">
    <source>
        <dbReference type="SAM" id="Phobius"/>
    </source>
</evidence>
<name>A0A1X7KR06_9MICO</name>
<reference evidence="3" key="1">
    <citation type="submission" date="2017-04" db="EMBL/GenBank/DDBJ databases">
        <authorList>
            <person name="Varghese N."/>
            <person name="Submissions S."/>
        </authorList>
    </citation>
    <scope>NUCLEOTIDE SEQUENCE [LARGE SCALE GENOMIC DNA]</scope>
    <source>
        <strain evidence="3">VKM Ac-2510</strain>
    </source>
</reference>
<keyword evidence="1" id="KW-1133">Transmembrane helix</keyword>
<accession>A0A1X7KR06</accession>
<proteinExistence type="predicted"/>
<evidence type="ECO:0000313" key="3">
    <source>
        <dbReference type="Proteomes" id="UP000193244"/>
    </source>
</evidence>
<protein>
    <submittedName>
        <fullName evidence="2">Uncharacterized protein</fullName>
    </submittedName>
</protein>
<feature type="transmembrane region" description="Helical" evidence="1">
    <location>
        <begin position="31"/>
        <end position="52"/>
    </location>
</feature>
<keyword evidence="1" id="KW-0472">Membrane</keyword>